<evidence type="ECO:0000313" key="3">
    <source>
        <dbReference type="EMBL" id="OXA47462.1"/>
    </source>
</evidence>
<dbReference type="Gene3D" id="3.40.525.10">
    <property type="entry name" value="CRAL-TRIO lipid binding domain"/>
    <property type="match status" value="1"/>
</dbReference>
<gene>
    <name evidence="3" type="ORF">Fcan01_18045</name>
</gene>
<name>A0A226DPL7_FOLCA</name>
<feature type="region of interest" description="Disordered" evidence="1">
    <location>
        <begin position="287"/>
        <end position="308"/>
    </location>
</feature>
<feature type="compositionally biased region" description="Basic and acidic residues" evidence="1">
    <location>
        <begin position="294"/>
        <end position="308"/>
    </location>
</feature>
<evidence type="ECO:0000313" key="4">
    <source>
        <dbReference type="Proteomes" id="UP000198287"/>
    </source>
</evidence>
<dbReference type="Proteomes" id="UP000198287">
    <property type="component" value="Unassembled WGS sequence"/>
</dbReference>
<dbReference type="OrthoDB" id="6682367at2759"/>
<evidence type="ECO:0000256" key="1">
    <source>
        <dbReference type="SAM" id="MobiDB-lite"/>
    </source>
</evidence>
<accession>A0A226DPL7</accession>
<dbReference type="Pfam" id="PF00650">
    <property type="entry name" value="CRAL_TRIO"/>
    <property type="match status" value="1"/>
</dbReference>
<proteinExistence type="predicted"/>
<dbReference type="AlphaFoldDB" id="A0A226DPL7"/>
<sequence length="308" mass="34343">MVVAIDNLESALQKYDDPNFVYTPEEEKAVKELLELIDGDEELKIWKKYAVKSAAAVGLRFCDGSPTTAFKAYSSLLGSIDPANFKALIERKTFQIVKQKPGAPAILICRVGNWHISDGSIEEIVLAGVVYVWWVLRTNPNLLANGLLEIQDMAGFKLKHARQVTVDLVKMGLKFHACVPPSATALAKGIVAFNSFALVEETYNLFKGILPKDIKSLVHITKNETSVITKLVDPAFLPVEFGGTIPDVEAYMEGLEEAIVKDEELFQIMRQLQDEVLKTYGIKRIEKKKKEKKDKKDKTKVDGEKAMA</sequence>
<keyword evidence="4" id="KW-1185">Reference proteome</keyword>
<organism evidence="3 4">
    <name type="scientific">Folsomia candida</name>
    <name type="common">Springtail</name>
    <dbReference type="NCBI Taxonomy" id="158441"/>
    <lineage>
        <taxon>Eukaryota</taxon>
        <taxon>Metazoa</taxon>
        <taxon>Ecdysozoa</taxon>
        <taxon>Arthropoda</taxon>
        <taxon>Hexapoda</taxon>
        <taxon>Collembola</taxon>
        <taxon>Entomobryomorpha</taxon>
        <taxon>Isotomoidea</taxon>
        <taxon>Isotomidae</taxon>
        <taxon>Proisotominae</taxon>
        <taxon>Folsomia</taxon>
    </lineage>
</organism>
<dbReference type="Gene3D" id="1.20.5.1200">
    <property type="entry name" value="Alpha-tocopherol transfer"/>
    <property type="match status" value="1"/>
</dbReference>
<protein>
    <submittedName>
        <fullName evidence="3">Clavesin-1</fullName>
    </submittedName>
</protein>
<reference evidence="3 4" key="1">
    <citation type="submission" date="2015-12" db="EMBL/GenBank/DDBJ databases">
        <title>The genome of Folsomia candida.</title>
        <authorList>
            <person name="Faddeeva A."/>
            <person name="Derks M.F."/>
            <person name="Anvar Y."/>
            <person name="Smit S."/>
            <person name="Van Straalen N."/>
            <person name="Roelofs D."/>
        </authorList>
    </citation>
    <scope>NUCLEOTIDE SEQUENCE [LARGE SCALE GENOMIC DNA]</scope>
    <source>
        <strain evidence="3 4">VU population</strain>
        <tissue evidence="3">Whole body</tissue>
    </source>
</reference>
<dbReference type="PROSITE" id="PS50191">
    <property type="entry name" value="CRAL_TRIO"/>
    <property type="match status" value="1"/>
</dbReference>
<dbReference type="InterPro" id="IPR036865">
    <property type="entry name" value="CRAL-TRIO_dom_sf"/>
</dbReference>
<dbReference type="SUPFAM" id="SSF52087">
    <property type="entry name" value="CRAL/TRIO domain"/>
    <property type="match status" value="1"/>
</dbReference>
<comment type="caution">
    <text evidence="3">The sequence shown here is derived from an EMBL/GenBank/DDBJ whole genome shotgun (WGS) entry which is preliminary data.</text>
</comment>
<evidence type="ECO:0000259" key="2">
    <source>
        <dbReference type="PROSITE" id="PS50191"/>
    </source>
</evidence>
<dbReference type="EMBL" id="LNIX01000013">
    <property type="protein sequence ID" value="OXA47462.1"/>
    <property type="molecule type" value="Genomic_DNA"/>
</dbReference>
<feature type="domain" description="CRAL-TRIO" evidence="2">
    <location>
        <begin position="84"/>
        <end position="249"/>
    </location>
</feature>
<dbReference type="InterPro" id="IPR001251">
    <property type="entry name" value="CRAL-TRIO_dom"/>
</dbReference>
<dbReference type="CDD" id="cd00170">
    <property type="entry name" value="SEC14"/>
    <property type="match status" value="1"/>
</dbReference>